<dbReference type="NCBIfam" id="TIGR00567">
    <property type="entry name" value="3mg"/>
    <property type="match status" value="1"/>
</dbReference>
<dbReference type="EC" id="3.2.2.-" evidence="5"/>
<name>A0ABZ2K0G0_9BACT</name>
<dbReference type="SUPFAM" id="SSF50486">
    <property type="entry name" value="FMT C-terminal domain-like"/>
    <property type="match status" value="1"/>
</dbReference>
<evidence type="ECO:0000313" key="7">
    <source>
        <dbReference type="Proteomes" id="UP001379533"/>
    </source>
</evidence>
<dbReference type="Gene3D" id="3.10.300.10">
    <property type="entry name" value="Methylpurine-DNA glycosylase (MPG)"/>
    <property type="match status" value="1"/>
</dbReference>
<evidence type="ECO:0000256" key="4">
    <source>
        <dbReference type="ARBA" id="ARBA00023204"/>
    </source>
</evidence>
<evidence type="ECO:0000256" key="1">
    <source>
        <dbReference type="ARBA" id="ARBA00009232"/>
    </source>
</evidence>
<dbReference type="PANTHER" id="PTHR10429:SF0">
    <property type="entry name" value="DNA-3-METHYLADENINE GLYCOSYLASE"/>
    <property type="match status" value="1"/>
</dbReference>
<dbReference type="EMBL" id="CP089982">
    <property type="protein sequence ID" value="WXA91030.1"/>
    <property type="molecule type" value="Genomic_DNA"/>
</dbReference>
<reference evidence="6 7" key="1">
    <citation type="submission" date="2021-12" db="EMBL/GenBank/DDBJ databases">
        <title>Discovery of the Pendulisporaceae a myxobacterial family with distinct sporulation behavior and unique specialized metabolism.</title>
        <authorList>
            <person name="Garcia R."/>
            <person name="Popoff A."/>
            <person name="Bader C.D."/>
            <person name="Loehr J."/>
            <person name="Walesch S."/>
            <person name="Walt C."/>
            <person name="Boldt J."/>
            <person name="Bunk B."/>
            <person name="Haeckl F.J.F.P.J."/>
            <person name="Gunesch A.P."/>
            <person name="Birkelbach J."/>
            <person name="Nuebel U."/>
            <person name="Pietschmann T."/>
            <person name="Bach T."/>
            <person name="Mueller R."/>
        </authorList>
    </citation>
    <scope>NUCLEOTIDE SEQUENCE [LARGE SCALE GENOMIC DNA]</scope>
    <source>
        <strain evidence="6 7">MSr12523</strain>
    </source>
</reference>
<keyword evidence="4 5" id="KW-0234">DNA repair</keyword>
<dbReference type="HAMAP" id="MF_00527">
    <property type="entry name" value="3MGH"/>
    <property type="match status" value="1"/>
</dbReference>
<comment type="similarity">
    <text evidence="1 5">Belongs to the DNA glycosylase MPG family.</text>
</comment>
<organism evidence="6 7">
    <name type="scientific">Pendulispora brunnea</name>
    <dbReference type="NCBI Taxonomy" id="2905690"/>
    <lineage>
        <taxon>Bacteria</taxon>
        <taxon>Pseudomonadati</taxon>
        <taxon>Myxococcota</taxon>
        <taxon>Myxococcia</taxon>
        <taxon>Myxococcales</taxon>
        <taxon>Sorangiineae</taxon>
        <taxon>Pendulisporaceae</taxon>
        <taxon>Pendulispora</taxon>
    </lineage>
</organism>
<evidence type="ECO:0000256" key="3">
    <source>
        <dbReference type="ARBA" id="ARBA00022801"/>
    </source>
</evidence>
<dbReference type="InterPro" id="IPR003180">
    <property type="entry name" value="MPG"/>
</dbReference>
<dbReference type="Pfam" id="PF02245">
    <property type="entry name" value="Pur_DNA_glyco"/>
    <property type="match status" value="1"/>
</dbReference>
<dbReference type="InterPro" id="IPR036995">
    <property type="entry name" value="MPG_sf"/>
</dbReference>
<evidence type="ECO:0000313" key="6">
    <source>
        <dbReference type="EMBL" id="WXA91030.1"/>
    </source>
</evidence>
<dbReference type="InterPro" id="IPR011034">
    <property type="entry name" value="Formyl_transferase-like_C_sf"/>
</dbReference>
<gene>
    <name evidence="6" type="ORF">LZC95_31825</name>
</gene>
<evidence type="ECO:0000256" key="5">
    <source>
        <dbReference type="HAMAP-Rule" id="MF_00527"/>
    </source>
</evidence>
<dbReference type="CDD" id="cd00540">
    <property type="entry name" value="AAG"/>
    <property type="match status" value="1"/>
</dbReference>
<proteinExistence type="inferred from homology"/>
<keyword evidence="7" id="KW-1185">Reference proteome</keyword>
<dbReference type="RefSeq" id="WP_394841650.1">
    <property type="nucleotide sequence ID" value="NZ_CP089982.1"/>
</dbReference>
<protein>
    <recommendedName>
        <fullName evidence="5">Putative 3-methyladenine DNA glycosylase</fullName>
        <ecNumber evidence="5">3.2.2.-</ecNumber>
    </recommendedName>
</protein>
<accession>A0ABZ2K0G0</accession>
<keyword evidence="2 5" id="KW-0227">DNA damage</keyword>
<evidence type="ECO:0000256" key="2">
    <source>
        <dbReference type="ARBA" id="ARBA00022763"/>
    </source>
</evidence>
<sequence>MRASSIWCATSFPMPITPPSQLSYETRLGADFFARDALVVARELLGTVLVHQLDGEVRAVRIVETEAYRGPTDLACHARVGLTKRTRTLYGPPGHAYVYLIYGMYDCFNVVCFGEGKGHAVLVRAGEPLSGIPEVARTDGPGRMTRALGITRAHDGFNLRESSLFLAPRTPHLGRPKMTTTARVGVAYSGTWAEKPWRFFETGSRHVSRPSPRQIGLGS</sequence>
<keyword evidence="3 5" id="KW-0378">Hydrolase</keyword>
<dbReference type="Proteomes" id="UP001379533">
    <property type="component" value="Chromosome"/>
</dbReference>
<dbReference type="PANTHER" id="PTHR10429">
    <property type="entry name" value="DNA-3-METHYLADENINE GLYCOSYLASE"/>
    <property type="match status" value="1"/>
</dbReference>